<evidence type="ECO:0000256" key="5">
    <source>
        <dbReference type="ARBA" id="ARBA00023128"/>
    </source>
</evidence>
<gene>
    <name evidence="8" type="primary">AK3</name>
    <name evidence="10" type="ORF">SUZIE_106460</name>
</gene>
<dbReference type="GO" id="GO:0046899">
    <property type="term" value="F:nucleoside triphosphate adenylate kinase activity"/>
    <property type="evidence" value="ECO:0007669"/>
    <property type="project" value="UniProtKB-UniRule"/>
</dbReference>
<comment type="similarity">
    <text evidence="8">Belongs to the adenylate kinase family. AK3 subfamily.</text>
</comment>
<dbReference type="GO" id="GO:0005524">
    <property type="term" value="F:ATP binding"/>
    <property type="evidence" value="ECO:0007669"/>
    <property type="project" value="InterPro"/>
</dbReference>
<dbReference type="EC" id="2.7.4.10" evidence="8"/>
<dbReference type="SUPFAM" id="SSF52540">
    <property type="entry name" value="P-loop containing nucleoside triphosphate hydrolases"/>
    <property type="match status" value="1"/>
</dbReference>
<feature type="binding site" evidence="8">
    <location>
        <position position="142"/>
    </location>
    <ligand>
        <name>AMP</name>
        <dbReference type="ChEBI" id="CHEBI:456215"/>
    </ligand>
</feature>
<dbReference type="HAMAP" id="MF_00235">
    <property type="entry name" value="Adenylate_kinase_Adk"/>
    <property type="match status" value="1"/>
</dbReference>
<feature type="binding site" evidence="8">
    <location>
        <position position="265"/>
    </location>
    <ligand>
        <name>AMP</name>
        <dbReference type="ChEBI" id="CHEBI:456215"/>
    </ligand>
</feature>
<dbReference type="GO" id="GO:0005759">
    <property type="term" value="C:mitochondrial matrix"/>
    <property type="evidence" value="ECO:0007669"/>
    <property type="project" value="UniProtKB-SubCell"/>
</dbReference>
<evidence type="ECO:0000256" key="6">
    <source>
        <dbReference type="ARBA" id="ARBA00023134"/>
    </source>
</evidence>
<keyword evidence="3 8" id="KW-0547">Nucleotide-binding</keyword>
<dbReference type="InterPro" id="IPR000850">
    <property type="entry name" value="Adenylat/UMP-CMP_kin"/>
</dbReference>
<dbReference type="GO" id="GO:0046033">
    <property type="term" value="P:AMP metabolic process"/>
    <property type="evidence" value="ECO:0007669"/>
    <property type="project" value="UniProtKB-UniRule"/>
</dbReference>
<dbReference type="InterPro" id="IPR007862">
    <property type="entry name" value="Adenylate_kinase_lid-dom"/>
</dbReference>
<dbReference type="SUPFAM" id="SSF57774">
    <property type="entry name" value="Microbial and mitochondrial ADK, insert 'zinc finger' domain"/>
    <property type="match status" value="1"/>
</dbReference>
<reference evidence="10" key="1">
    <citation type="submission" date="2020-03" db="EMBL/GenBank/DDBJ databases">
        <title>Studies in the Genomics of Life Span.</title>
        <authorList>
            <person name="Glass D."/>
        </authorList>
    </citation>
    <scope>NUCLEOTIDE SEQUENCE</scope>
    <source>
        <strain evidence="10">SUZIE</strain>
        <tissue evidence="10">Muscle</tissue>
    </source>
</reference>
<evidence type="ECO:0000256" key="7">
    <source>
        <dbReference type="ARBA" id="ARBA00048191"/>
    </source>
</evidence>
<feature type="binding site" evidence="8">
    <location>
        <position position="147"/>
    </location>
    <ligand>
        <name>AMP</name>
        <dbReference type="ChEBI" id="CHEBI:456215"/>
    </ligand>
</feature>
<dbReference type="GO" id="GO:0046041">
    <property type="term" value="P:ITP metabolic process"/>
    <property type="evidence" value="ECO:0007669"/>
    <property type="project" value="UniProtKB-UniRule"/>
</dbReference>
<feature type="binding site" evidence="8">
    <location>
        <begin position="168"/>
        <end position="170"/>
    </location>
    <ligand>
        <name>AMP</name>
        <dbReference type="ChEBI" id="CHEBI:456215"/>
    </ligand>
</feature>
<dbReference type="PRINTS" id="PR00094">
    <property type="entry name" value="ADENYLTKNASE"/>
</dbReference>
<keyword evidence="11" id="KW-1185">Reference proteome</keyword>
<comment type="subunit">
    <text evidence="8">Monomer.</text>
</comment>
<dbReference type="GO" id="GO:0004017">
    <property type="term" value="F:AMP kinase activity"/>
    <property type="evidence" value="ECO:0007669"/>
    <property type="project" value="InterPro"/>
</dbReference>
<comment type="function">
    <text evidence="8">Involved in maintaining the homeostasis of cellular nucleotides by catalyzing the interconversion of nucleoside phosphates. Has GTP:AMP phosphotransferase and ITP:AMP phosphotransferase activities.</text>
</comment>
<comment type="caution">
    <text evidence="10">The sequence shown here is derived from an EMBL/GenBank/DDBJ whole genome shotgun (WGS) entry which is preliminary data.</text>
</comment>
<organism evidence="10 11">
    <name type="scientific">Sciurus carolinensis</name>
    <name type="common">Eastern gray squirrel</name>
    <dbReference type="NCBI Taxonomy" id="30640"/>
    <lineage>
        <taxon>Eukaryota</taxon>
        <taxon>Metazoa</taxon>
        <taxon>Chordata</taxon>
        <taxon>Craniata</taxon>
        <taxon>Vertebrata</taxon>
        <taxon>Euteleostomi</taxon>
        <taxon>Mammalia</taxon>
        <taxon>Eutheria</taxon>
        <taxon>Euarchontoglires</taxon>
        <taxon>Glires</taxon>
        <taxon>Rodentia</taxon>
        <taxon>Sciuromorpha</taxon>
        <taxon>Sciuridae</taxon>
        <taxon>Sciurinae</taxon>
        <taxon>Sciurini</taxon>
        <taxon>Sciurus</taxon>
    </lineage>
</organism>
<evidence type="ECO:0000256" key="4">
    <source>
        <dbReference type="ARBA" id="ARBA00022777"/>
    </source>
</evidence>
<comment type="subcellular location">
    <subcellularLocation>
        <location evidence="1 8">Mitochondrion matrix</location>
    </subcellularLocation>
</comment>
<dbReference type="PROSITE" id="PS00113">
    <property type="entry name" value="ADENYLATE_KINASE"/>
    <property type="match status" value="1"/>
</dbReference>
<dbReference type="Gene3D" id="3.40.50.300">
    <property type="entry name" value="P-loop containing nucleotide triphosphate hydrolases"/>
    <property type="match status" value="1"/>
</dbReference>
<accession>A0AA41MDX3</accession>
<feature type="binding site" evidence="8">
    <location>
        <position position="202"/>
    </location>
    <ligand>
        <name>AMP</name>
        <dbReference type="ChEBI" id="CHEBI:456215"/>
    </ligand>
</feature>
<dbReference type="EMBL" id="JAATJV010145500">
    <property type="protein sequence ID" value="MBZ3870142.1"/>
    <property type="molecule type" value="Genomic_DNA"/>
</dbReference>
<feature type="region of interest" description="LID" evidence="8">
    <location>
        <begin position="231"/>
        <end position="268"/>
    </location>
</feature>
<dbReference type="Pfam" id="PF00406">
    <property type="entry name" value="ADK"/>
    <property type="match status" value="1"/>
</dbReference>
<name>A0AA41MDX3_SCICA</name>
<dbReference type="InterPro" id="IPR027417">
    <property type="entry name" value="P-loop_NTPase"/>
</dbReference>
<keyword evidence="6 8" id="KW-0342">GTP-binding</keyword>
<dbReference type="GO" id="GO:0006172">
    <property type="term" value="P:ADP biosynthetic process"/>
    <property type="evidence" value="ECO:0007669"/>
    <property type="project" value="UniProtKB-UniRule"/>
</dbReference>
<evidence type="ECO:0000256" key="8">
    <source>
        <dbReference type="HAMAP-Rule" id="MF_03169"/>
    </source>
</evidence>
<dbReference type="GO" id="GO:0005525">
    <property type="term" value="F:GTP binding"/>
    <property type="evidence" value="ECO:0007669"/>
    <property type="project" value="UniProtKB-KW"/>
</dbReference>
<comment type="domain">
    <text evidence="8">Consists of three domains, a large central CORE domain and two small peripheral domains, NMPbind and LID, which undergo movements during catalysis. The LID domain closes over the site of phosphoryl transfer upon GTP binding. Assembling and dissambling the active center during each catalytic cycle provides an effective means to prevent GTP hydrolysis.</text>
</comment>
<dbReference type="Proteomes" id="UP001166674">
    <property type="component" value="Unassembled WGS sequence"/>
</dbReference>
<comment type="catalytic activity">
    <reaction evidence="8">
        <text>a ribonucleoside 5'-triphosphate + AMP = a ribonucleoside 5'-diphosphate + ADP</text>
        <dbReference type="Rhea" id="RHEA:13749"/>
        <dbReference type="ChEBI" id="CHEBI:57930"/>
        <dbReference type="ChEBI" id="CHEBI:61557"/>
        <dbReference type="ChEBI" id="CHEBI:456215"/>
        <dbReference type="ChEBI" id="CHEBI:456216"/>
        <dbReference type="EC" id="2.7.4.10"/>
    </reaction>
</comment>
<keyword evidence="5 8" id="KW-0496">Mitochondrion</keyword>
<dbReference type="FunFam" id="3.40.50.300:FF:000106">
    <property type="entry name" value="Adenylate kinase mitochondrial"/>
    <property type="match status" value="1"/>
</dbReference>
<evidence type="ECO:0000313" key="11">
    <source>
        <dbReference type="Proteomes" id="UP001166674"/>
    </source>
</evidence>
<evidence type="ECO:0000259" key="9">
    <source>
        <dbReference type="Pfam" id="PF05191"/>
    </source>
</evidence>
<dbReference type="HAMAP" id="MF_03169">
    <property type="entry name" value="Adenylate_kinase_AK3"/>
    <property type="match status" value="1"/>
</dbReference>
<protein>
    <recommendedName>
        <fullName evidence="8">GTP:AMP phosphotransferase AK3, mitochondrial</fullName>
        <ecNumber evidence="8">2.7.4.10</ecNumber>
    </recommendedName>
    <alternativeName>
        <fullName evidence="8">Adenylate kinase 3</fullName>
        <shortName evidence="8">AK 3</shortName>
    </alternativeName>
    <alternativeName>
        <fullName evidence="8">Adenylate kinase 3 alpha-like 1</fullName>
    </alternativeName>
</protein>
<feature type="binding site" evidence="8">
    <location>
        <position position="232"/>
    </location>
    <ligand>
        <name>GTP</name>
        <dbReference type="ChEBI" id="CHEBI:37565"/>
    </ligand>
</feature>
<evidence type="ECO:0000313" key="10">
    <source>
        <dbReference type="EMBL" id="MBZ3870142.1"/>
    </source>
</evidence>
<evidence type="ECO:0000256" key="2">
    <source>
        <dbReference type="ARBA" id="ARBA00022679"/>
    </source>
</evidence>
<feature type="binding site" evidence="8">
    <location>
        <begin position="241"/>
        <end position="242"/>
    </location>
    <ligand>
        <name>GTP</name>
        <dbReference type="ChEBI" id="CHEBI:37565"/>
    </ligand>
</feature>
<evidence type="ECO:0000256" key="3">
    <source>
        <dbReference type="ARBA" id="ARBA00022741"/>
    </source>
</evidence>
<sequence>MTYSFECSGQFHNTHCSVLTESSFAASRMEMGGRAGVSEGRALQPAAAGGAAPVAVAHFRESLGAGAAVCLQRFQPAVLGREAGECASQAAAPLSAPPGPLSAAMGASARLLRAVIMGAPGSGKGTVSSRITQHFELKHLSSGDLLRQNMLQGTEIGVLAKTFIDQGKLIPDDVMTRLALHELKNLTQYNWLLDGFPRTLPQAEALDKAYQIDTVINLNVPFEVIKQRLTARWIHPASGRVYNIEFNPPKTVGIDDLTGEPLIQREDDRPETVIKRLKAYEAQTEPVLEYYQKKGVLETFSGTETNKIWPYVYAFLQTKVPQTNQKASVTP</sequence>
<dbReference type="AlphaFoldDB" id="A0AA41MDX3"/>
<feature type="binding site" evidence="8">
    <location>
        <begin position="195"/>
        <end position="198"/>
    </location>
    <ligand>
        <name>AMP</name>
        <dbReference type="ChEBI" id="CHEBI:456215"/>
    </ligand>
</feature>
<comment type="catalytic activity">
    <reaction evidence="7">
        <text>GTP + AMP = GDP + ADP</text>
        <dbReference type="Rhea" id="RHEA:29863"/>
        <dbReference type="ChEBI" id="CHEBI:37565"/>
        <dbReference type="ChEBI" id="CHEBI:58189"/>
        <dbReference type="ChEBI" id="CHEBI:456215"/>
        <dbReference type="ChEBI" id="CHEBI:456216"/>
    </reaction>
</comment>
<feature type="region of interest" description="NMPbind" evidence="8">
    <location>
        <begin position="141"/>
        <end position="170"/>
    </location>
</feature>
<dbReference type="PANTHER" id="PTHR23359">
    <property type="entry name" value="NUCLEOTIDE KINASE"/>
    <property type="match status" value="1"/>
</dbReference>
<feature type="binding site" evidence="8">
    <location>
        <begin position="121"/>
        <end position="126"/>
    </location>
    <ligand>
        <name>GTP</name>
        <dbReference type="ChEBI" id="CHEBI:37565"/>
    </ligand>
</feature>
<keyword evidence="2 8" id="KW-0808">Transferase</keyword>
<dbReference type="InterPro" id="IPR033690">
    <property type="entry name" value="Adenylat_kinase_CS"/>
</dbReference>
<keyword evidence="4 8" id="KW-0418">Kinase</keyword>
<evidence type="ECO:0000256" key="1">
    <source>
        <dbReference type="ARBA" id="ARBA00004305"/>
    </source>
</evidence>
<dbReference type="GO" id="GO:0046039">
    <property type="term" value="P:GTP metabolic process"/>
    <property type="evidence" value="ECO:0007669"/>
    <property type="project" value="UniProtKB-UniRule"/>
</dbReference>
<feature type="domain" description="Adenylate kinase active site lid" evidence="9">
    <location>
        <begin position="232"/>
        <end position="267"/>
    </location>
</feature>
<dbReference type="InterPro" id="IPR036193">
    <property type="entry name" value="ADK_active_lid_dom_sf"/>
</dbReference>
<dbReference type="InterPro" id="IPR028586">
    <property type="entry name" value="AK3/Ak4_mitochondrial"/>
</dbReference>
<dbReference type="InterPro" id="IPR006259">
    <property type="entry name" value="Adenyl_kin_sub"/>
</dbReference>
<dbReference type="CDD" id="cd01428">
    <property type="entry name" value="ADK"/>
    <property type="match status" value="1"/>
</dbReference>
<proteinExistence type="inferred from homology"/>
<dbReference type="NCBIfam" id="TIGR01351">
    <property type="entry name" value="adk"/>
    <property type="match status" value="1"/>
</dbReference>
<dbReference type="Pfam" id="PF05191">
    <property type="entry name" value="ADK_lid"/>
    <property type="match status" value="1"/>
</dbReference>
<feature type="binding site" evidence="8">
    <location>
        <position position="276"/>
    </location>
    <ligand>
        <name>AMP</name>
        <dbReference type="ChEBI" id="CHEBI:456215"/>
    </ligand>
</feature>
<feature type="binding site" evidence="8">
    <location>
        <position position="305"/>
    </location>
    <ligand>
        <name>GTP</name>
        <dbReference type="ChEBI" id="CHEBI:37565"/>
    </ligand>
</feature>